<evidence type="ECO:0000313" key="2">
    <source>
        <dbReference type="Proteomes" id="UP000000463"/>
    </source>
</evidence>
<protein>
    <submittedName>
        <fullName evidence="1">Uncharacterized protein</fullName>
    </submittedName>
</protein>
<dbReference type="EMBL" id="JX100810">
    <property type="protein sequence ID" value="AFU88174.1"/>
    <property type="molecule type" value="Genomic_DNA"/>
</dbReference>
<proteinExistence type="predicted"/>
<gene>
    <name evidence="1" type="ORF">CcrColossus_gp304</name>
</gene>
<dbReference type="RefSeq" id="YP_006988538.1">
    <property type="nucleotide sequence ID" value="NC_019406.1"/>
</dbReference>
<name>K4JS48_9CAUD</name>
<dbReference type="Proteomes" id="UP000000463">
    <property type="component" value="Segment"/>
</dbReference>
<sequence length="136" mass="14926">MTPIPTDLTCFQLVRIDLASLNPGKGMAQTNHVGSKLVYDSRKWDPMQTAWVEMWLEEADGFGTVFTYGATLEQMRAAVMLGKAVGTPAAIINDPTYPLRDGATLHSLSLETAAYVFGSRAVIMPLMKLLGLEWHP</sequence>
<dbReference type="GeneID" id="13995232"/>
<evidence type="ECO:0000313" key="1">
    <source>
        <dbReference type="EMBL" id="AFU88174.1"/>
    </source>
</evidence>
<dbReference type="OrthoDB" id="40617at10239"/>
<dbReference type="KEGG" id="vg:13995232"/>
<reference evidence="1 2" key="1">
    <citation type="journal article" date="2012" name="BMC Genomics">
        <title>The Caulobacter crescentus phage phiCbK: genomics of a canonical phage.</title>
        <authorList>
            <person name="Gill J.J."/>
            <person name="Berry J.D."/>
            <person name="Russell W.K."/>
            <person name="Lessor L."/>
            <person name="Escobar Garcia D.A."/>
            <person name="Hernandez D."/>
            <person name="Kane A."/>
            <person name="Keene J."/>
            <person name="Maddox M."/>
            <person name="Martin R."/>
            <person name="Mohan S."/>
            <person name="Thorn A.M."/>
            <person name="Russell D.H."/>
            <person name="Young R."/>
        </authorList>
    </citation>
    <scope>NUCLEOTIDE SEQUENCE [LARGE SCALE GENOMIC DNA]</scope>
</reference>
<accession>K4JS48</accession>
<keyword evidence="2" id="KW-1185">Reference proteome</keyword>
<organism evidence="1 2">
    <name type="scientific">Caulobacter phage CcrColossus</name>
    <dbReference type="NCBI Taxonomy" id="1211640"/>
    <lineage>
        <taxon>Viruses</taxon>
        <taxon>Duplodnaviria</taxon>
        <taxon>Heunggongvirae</taxon>
        <taxon>Uroviricota</taxon>
        <taxon>Caudoviricetes</taxon>
        <taxon>Jeanschmidtviridae</taxon>
        <taxon>Colossusvirus</taxon>
        <taxon>Colossusvirus colossus</taxon>
    </lineage>
</organism>